<protein>
    <submittedName>
        <fullName evidence="2">Uncharacterized protein</fullName>
    </submittedName>
</protein>
<keyword evidence="3" id="KW-1185">Reference proteome</keyword>
<reference evidence="2 3" key="1">
    <citation type="submission" date="2016-08" db="EMBL/GenBank/DDBJ databases">
        <title>A Parts List for Fungal Cellulosomes Revealed by Comparative Genomics.</title>
        <authorList>
            <consortium name="DOE Joint Genome Institute"/>
            <person name="Haitjema C.H."/>
            <person name="Gilmore S.P."/>
            <person name="Henske J.K."/>
            <person name="Solomon K.V."/>
            <person name="De Groot R."/>
            <person name="Kuo A."/>
            <person name="Mondo S.J."/>
            <person name="Salamov A.A."/>
            <person name="Labutti K."/>
            <person name="Zhao Z."/>
            <person name="Chiniquy J."/>
            <person name="Barry K."/>
            <person name="Brewer H.M."/>
            <person name="Purvine S.O."/>
            <person name="Wright A.T."/>
            <person name="Boxma B."/>
            <person name="Van Alen T."/>
            <person name="Hackstein J.H."/>
            <person name="Baker S.E."/>
            <person name="Grigoriev I.V."/>
            <person name="O'Malley M.A."/>
        </authorList>
    </citation>
    <scope>NUCLEOTIDE SEQUENCE [LARGE SCALE GENOMIC DNA]</scope>
    <source>
        <strain evidence="2 3">G1</strain>
    </source>
</reference>
<evidence type="ECO:0000313" key="3">
    <source>
        <dbReference type="Proteomes" id="UP000193920"/>
    </source>
</evidence>
<organism evidence="2 3">
    <name type="scientific">Neocallimastix californiae</name>
    <dbReference type="NCBI Taxonomy" id="1754190"/>
    <lineage>
        <taxon>Eukaryota</taxon>
        <taxon>Fungi</taxon>
        <taxon>Fungi incertae sedis</taxon>
        <taxon>Chytridiomycota</taxon>
        <taxon>Chytridiomycota incertae sedis</taxon>
        <taxon>Neocallimastigomycetes</taxon>
        <taxon>Neocallimastigales</taxon>
        <taxon>Neocallimastigaceae</taxon>
        <taxon>Neocallimastix</taxon>
    </lineage>
</organism>
<sequence>MKLVITDTSKPKVSKPEASKPEARKIGTTRGESSNKNNNGGAVDFAAFLNKRIEEFRIMFFNTATDSIEDIIVDQLFGEVEIRVNKKESSSQANVAELRKFEEFLHQWIDESKGKEAAIDNEIINIETYLDEYRIKGKQF</sequence>
<feature type="compositionally biased region" description="Basic and acidic residues" evidence="1">
    <location>
        <begin position="14"/>
        <end position="25"/>
    </location>
</feature>
<feature type="compositionally biased region" description="Polar residues" evidence="1">
    <location>
        <begin position="30"/>
        <end position="40"/>
    </location>
</feature>
<comment type="caution">
    <text evidence="2">The sequence shown here is derived from an EMBL/GenBank/DDBJ whole genome shotgun (WGS) entry which is preliminary data.</text>
</comment>
<name>A0A1Y2AHL3_9FUNG</name>
<feature type="region of interest" description="Disordered" evidence="1">
    <location>
        <begin position="1"/>
        <end position="40"/>
    </location>
</feature>
<gene>
    <name evidence="2" type="ORF">LY90DRAFT_515705</name>
</gene>
<dbReference type="EMBL" id="MCOG01000253">
    <property type="protein sequence ID" value="ORY22079.1"/>
    <property type="molecule type" value="Genomic_DNA"/>
</dbReference>
<accession>A0A1Y2AHL3</accession>
<evidence type="ECO:0000313" key="2">
    <source>
        <dbReference type="EMBL" id="ORY22079.1"/>
    </source>
</evidence>
<dbReference type="Proteomes" id="UP000193920">
    <property type="component" value="Unassembled WGS sequence"/>
</dbReference>
<evidence type="ECO:0000256" key="1">
    <source>
        <dbReference type="SAM" id="MobiDB-lite"/>
    </source>
</evidence>
<proteinExistence type="predicted"/>
<dbReference type="AlphaFoldDB" id="A0A1Y2AHL3"/>